<dbReference type="Pfam" id="PF13091">
    <property type="entry name" value="PLDc_2"/>
    <property type="match status" value="2"/>
</dbReference>
<evidence type="ECO:0000256" key="1">
    <source>
        <dbReference type="ARBA" id="ARBA00004236"/>
    </source>
</evidence>
<accession>A0ABS7ULG1</accession>
<keyword evidence="5" id="KW-0677">Repeat</keyword>
<dbReference type="PIRSF" id="PIRSF000850">
    <property type="entry name" value="Phospholipase_D_PSS"/>
    <property type="match status" value="1"/>
</dbReference>
<evidence type="ECO:0000256" key="6">
    <source>
        <dbReference type="ARBA" id="ARBA00022989"/>
    </source>
</evidence>
<protein>
    <recommendedName>
        <fullName evidence="8">Cardiolipin synthase</fullName>
        <ecNumber evidence="8">2.7.8.-</ecNumber>
    </recommendedName>
</protein>
<evidence type="ECO:0000256" key="2">
    <source>
        <dbReference type="ARBA" id="ARBA00022475"/>
    </source>
</evidence>
<dbReference type="Proteomes" id="UP001165287">
    <property type="component" value="Unassembled WGS sequence"/>
</dbReference>
<dbReference type="CDD" id="cd09112">
    <property type="entry name" value="PLDc_CLS_2"/>
    <property type="match status" value="1"/>
</dbReference>
<gene>
    <name evidence="11" type="primary">cls</name>
    <name evidence="11" type="ORF">K9V48_02585</name>
</gene>
<dbReference type="InterPro" id="IPR025202">
    <property type="entry name" value="PLD-like_dom"/>
</dbReference>
<evidence type="ECO:0000313" key="11">
    <source>
        <dbReference type="EMBL" id="MBZ5749153.1"/>
    </source>
</evidence>
<proteinExistence type="predicted"/>
<dbReference type="CDD" id="cd09110">
    <property type="entry name" value="PLDc_CLS_1"/>
    <property type="match status" value="1"/>
</dbReference>
<dbReference type="PANTHER" id="PTHR21248:SF7">
    <property type="entry name" value="MINOR CARDIOLIPIN SYNTHASE CLSB"/>
    <property type="match status" value="1"/>
</dbReference>
<dbReference type="SUPFAM" id="SSF56024">
    <property type="entry name" value="Phospholipase D/nuclease"/>
    <property type="match status" value="2"/>
</dbReference>
<keyword evidence="2" id="KW-1003">Cell membrane</keyword>
<keyword evidence="3" id="KW-0808">Transferase</keyword>
<organism evidence="11 12">
    <name type="scientific">Metabacillus rhizolycopersici</name>
    <dbReference type="NCBI Taxonomy" id="2875709"/>
    <lineage>
        <taxon>Bacteria</taxon>
        <taxon>Bacillati</taxon>
        <taxon>Bacillota</taxon>
        <taxon>Bacilli</taxon>
        <taxon>Bacillales</taxon>
        <taxon>Bacillaceae</taxon>
        <taxon>Metabacillus</taxon>
    </lineage>
</organism>
<keyword evidence="12" id="KW-1185">Reference proteome</keyword>
<evidence type="ECO:0000256" key="8">
    <source>
        <dbReference type="NCBIfam" id="TIGR04265"/>
    </source>
</evidence>
<keyword evidence="7 9" id="KW-0472">Membrane</keyword>
<keyword evidence="6 9" id="KW-1133">Transmembrane helix</keyword>
<sequence>MTIFMIIGIIIVALICWFTIDYHLGRKNHLSTSNYTPFLPKKSDIELFTDGENLFQDLFESIRNSTQSIHVLFYIVQNDQISNEFLSLLGEKASQGIKVRLLLDYIGSIELDKQKIKKLREKGVKFARAHSPRFPYLFYTLQARNHRKITVIDGEIGYLGGFNIGKEYIGHDPKFGFWRDYHLKITGEGVSDLQQQFLKDWYEATAENHLEDRQFFPEQQAGKSTQMFISTYGEHLDNHFKELIRDAKQEIIICSPYFIPGKEILYELLDALAKGVMVKIMVPMKADHPLVKQAAFPYFGKLLLAGCEIYRYYHGFYHAKVIVIDDHACDIGTANFDKRSLYVNDEMTCLIYDQNFVRYVKEQIAEDFHTSELLTYDFYRKRSFLHRCKEAVASLVSHFL</sequence>
<name>A0ABS7ULG1_9BACI</name>
<dbReference type="InterPro" id="IPR001736">
    <property type="entry name" value="PLipase_D/transphosphatidylase"/>
</dbReference>
<feature type="transmembrane region" description="Helical" evidence="9">
    <location>
        <begin position="6"/>
        <end position="24"/>
    </location>
</feature>
<reference evidence="11" key="1">
    <citation type="submission" date="2024-05" db="EMBL/GenBank/DDBJ databases">
        <title>Metabacillus sp. nov., isolated from the rhizosphere soil of tomato plants.</title>
        <authorList>
            <person name="Ma R."/>
        </authorList>
    </citation>
    <scope>NUCLEOTIDE SEQUENCE</scope>
    <source>
        <strain evidence="11">DBTR6</strain>
    </source>
</reference>
<keyword evidence="4 9" id="KW-0812">Transmembrane</keyword>
<dbReference type="EC" id="2.7.8.-" evidence="8"/>
<dbReference type="PROSITE" id="PS50035">
    <property type="entry name" value="PLD"/>
    <property type="match status" value="2"/>
</dbReference>
<evidence type="ECO:0000259" key="10">
    <source>
        <dbReference type="PROSITE" id="PS50035"/>
    </source>
</evidence>
<evidence type="ECO:0000256" key="7">
    <source>
        <dbReference type="ARBA" id="ARBA00023136"/>
    </source>
</evidence>
<comment type="subcellular location">
    <subcellularLocation>
        <location evidence="1">Cell membrane</location>
    </subcellularLocation>
</comment>
<dbReference type="SMART" id="SM00155">
    <property type="entry name" value="PLDc"/>
    <property type="match status" value="2"/>
</dbReference>
<dbReference type="NCBIfam" id="TIGR04265">
    <property type="entry name" value="bac_cardiolipin"/>
    <property type="match status" value="1"/>
</dbReference>
<evidence type="ECO:0000256" key="4">
    <source>
        <dbReference type="ARBA" id="ARBA00022692"/>
    </source>
</evidence>
<evidence type="ECO:0000256" key="3">
    <source>
        <dbReference type="ARBA" id="ARBA00022679"/>
    </source>
</evidence>
<feature type="domain" description="PLD phosphodiesterase" evidence="10">
    <location>
        <begin position="313"/>
        <end position="340"/>
    </location>
</feature>
<dbReference type="EMBL" id="JAIQUM010000003">
    <property type="protein sequence ID" value="MBZ5749153.1"/>
    <property type="molecule type" value="Genomic_DNA"/>
</dbReference>
<dbReference type="PANTHER" id="PTHR21248">
    <property type="entry name" value="CARDIOLIPIN SYNTHASE"/>
    <property type="match status" value="1"/>
</dbReference>
<dbReference type="InterPro" id="IPR022924">
    <property type="entry name" value="Cardiolipin_synthase"/>
</dbReference>
<comment type="caution">
    <text evidence="11">The sequence shown here is derived from an EMBL/GenBank/DDBJ whole genome shotgun (WGS) entry which is preliminary data.</text>
</comment>
<dbReference type="RefSeq" id="WP_224136647.1">
    <property type="nucleotide sequence ID" value="NZ_JAIQUM010000003.1"/>
</dbReference>
<dbReference type="Gene3D" id="3.30.870.10">
    <property type="entry name" value="Endonuclease Chain A"/>
    <property type="match status" value="2"/>
</dbReference>
<evidence type="ECO:0000256" key="5">
    <source>
        <dbReference type="ARBA" id="ARBA00022737"/>
    </source>
</evidence>
<evidence type="ECO:0000256" key="9">
    <source>
        <dbReference type="SAM" id="Phobius"/>
    </source>
</evidence>
<feature type="domain" description="PLD phosphodiesterase" evidence="10">
    <location>
        <begin position="141"/>
        <end position="168"/>
    </location>
</feature>
<evidence type="ECO:0000313" key="12">
    <source>
        <dbReference type="Proteomes" id="UP001165287"/>
    </source>
</evidence>